<sequence length="99" mass="11749">HKSKVDPREREIQQAKSGISRLEQQKLNANRQIHTIKDRVKETMDSIRQQEYNIKDIENSFLEKLERHKNRERELGEAKAKLDKLNTDKARLVEKVGDE</sequence>
<feature type="compositionally biased region" description="Basic and acidic residues" evidence="2">
    <location>
        <begin position="1"/>
        <end position="13"/>
    </location>
</feature>
<proteinExistence type="predicted"/>
<keyword evidence="1" id="KW-0175">Coiled coil</keyword>
<gene>
    <name evidence="3" type="ORF">g.17799</name>
</gene>
<accession>A0A1E1WDB6</accession>
<feature type="non-terminal residue" evidence="3">
    <location>
        <position position="1"/>
    </location>
</feature>
<name>A0A1E1WDB6_PECGO</name>
<protein>
    <submittedName>
        <fullName evidence="3">Uncharacterized protein</fullName>
    </submittedName>
</protein>
<feature type="non-terminal residue" evidence="3">
    <location>
        <position position="99"/>
    </location>
</feature>
<dbReference type="AlphaFoldDB" id="A0A1E1WDB6"/>
<evidence type="ECO:0000256" key="2">
    <source>
        <dbReference type="SAM" id="MobiDB-lite"/>
    </source>
</evidence>
<reference evidence="3" key="1">
    <citation type="submission" date="2015-09" db="EMBL/GenBank/DDBJ databases">
        <title>De novo assembly of Pectinophora gossypiella (Pink Bollworm) gut transcriptome.</title>
        <authorList>
            <person name="Tassone E.E."/>
        </authorList>
    </citation>
    <scope>NUCLEOTIDE SEQUENCE</scope>
</reference>
<evidence type="ECO:0000313" key="3">
    <source>
        <dbReference type="EMBL" id="JAT84927.1"/>
    </source>
</evidence>
<organism evidence="3">
    <name type="scientific">Pectinophora gossypiella</name>
    <name type="common">Cotton pink bollworm</name>
    <name type="synonym">Depressaria gossypiella</name>
    <dbReference type="NCBI Taxonomy" id="13191"/>
    <lineage>
        <taxon>Eukaryota</taxon>
        <taxon>Metazoa</taxon>
        <taxon>Ecdysozoa</taxon>
        <taxon>Arthropoda</taxon>
        <taxon>Hexapoda</taxon>
        <taxon>Insecta</taxon>
        <taxon>Pterygota</taxon>
        <taxon>Neoptera</taxon>
        <taxon>Endopterygota</taxon>
        <taxon>Lepidoptera</taxon>
        <taxon>Glossata</taxon>
        <taxon>Ditrysia</taxon>
        <taxon>Gelechioidea</taxon>
        <taxon>Gelechiidae</taxon>
        <taxon>Apatetrinae</taxon>
        <taxon>Pectinophora</taxon>
    </lineage>
</organism>
<dbReference type="OrthoDB" id="10254973at2759"/>
<feature type="region of interest" description="Disordered" evidence="2">
    <location>
        <begin position="1"/>
        <end position="26"/>
    </location>
</feature>
<dbReference type="EMBL" id="GDQN01006127">
    <property type="protein sequence ID" value="JAT84927.1"/>
    <property type="molecule type" value="Transcribed_RNA"/>
</dbReference>
<feature type="coiled-coil region" evidence="1">
    <location>
        <begin position="68"/>
        <end position="95"/>
    </location>
</feature>
<evidence type="ECO:0000256" key="1">
    <source>
        <dbReference type="SAM" id="Coils"/>
    </source>
</evidence>